<dbReference type="GO" id="GO:0046872">
    <property type="term" value="F:metal ion binding"/>
    <property type="evidence" value="ECO:0007669"/>
    <property type="project" value="UniProtKB-KW"/>
</dbReference>
<keyword evidence="13" id="KW-0186">Copper</keyword>
<evidence type="ECO:0000256" key="10">
    <source>
        <dbReference type="ARBA" id="ARBA00022824"/>
    </source>
</evidence>
<accession>A0ABD1ND16</accession>
<dbReference type="EMBL" id="JBGMDY010000002">
    <property type="protein sequence ID" value="KAL2345841.1"/>
    <property type="molecule type" value="Genomic_DNA"/>
</dbReference>
<dbReference type="PANTHER" id="PTHR24423:SF629">
    <property type="entry name" value="PROTEIN EIN4"/>
    <property type="match status" value="1"/>
</dbReference>
<evidence type="ECO:0000256" key="15">
    <source>
        <dbReference type="ARBA" id="ARBA00023136"/>
    </source>
</evidence>
<evidence type="ECO:0000256" key="3">
    <source>
        <dbReference type="ARBA" id="ARBA00009842"/>
    </source>
</evidence>
<dbReference type="Pfam" id="PF25487">
    <property type="entry name" value="ETR1_N"/>
    <property type="match status" value="1"/>
</dbReference>
<organism evidence="20 21">
    <name type="scientific">Flemingia macrophylla</name>
    <dbReference type="NCBI Taxonomy" id="520843"/>
    <lineage>
        <taxon>Eukaryota</taxon>
        <taxon>Viridiplantae</taxon>
        <taxon>Streptophyta</taxon>
        <taxon>Embryophyta</taxon>
        <taxon>Tracheophyta</taxon>
        <taxon>Spermatophyta</taxon>
        <taxon>Magnoliopsida</taxon>
        <taxon>eudicotyledons</taxon>
        <taxon>Gunneridae</taxon>
        <taxon>Pentapetalae</taxon>
        <taxon>rosids</taxon>
        <taxon>fabids</taxon>
        <taxon>Fabales</taxon>
        <taxon>Fabaceae</taxon>
        <taxon>Papilionoideae</taxon>
        <taxon>50 kb inversion clade</taxon>
        <taxon>NPAAA clade</taxon>
        <taxon>indigoferoid/millettioid clade</taxon>
        <taxon>Phaseoleae</taxon>
        <taxon>Flemingia</taxon>
    </lineage>
</organism>
<evidence type="ECO:0000256" key="6">
    <source>
        <dbReference type="ARBA" id="ARBA00022723"/>
    </source>
</evidence>
<keyword evidence="5 17" id="KW-0812">Transmembrane</keyword>
<comment type="similarity">
    <text evidence="3">Belongs to the ethylene receptor family.</text>
</comment>
<evidence type="ECO:0000256" key="16">
    <source>
        <dbReference type="ARBA" id="ARBA00023170"/>
    </source>
</evidence>
<feature type="chain" id="PRO_5044896065" description="GAF domain-containing protein" evidence="18">
    <location>
        <begin position="22"/>
        <end position="365"/>
    </location>
</feature>
<dbReference type="InterPro" id="IPR058544">
    <property type="entry name" value="ETR1_N"/>
</dbReference>
<keyword evidence="12 17" id="KW-1133">Transmembrane helix</keyword>
<dbReference type="GO" id="GO:0009873">
    <property type="term" value="P:ethylene-activated signaling pathway"/>
    <property type="evidence" value="ECO:0007669"/>
    <property type="project" value="UniProtKB-KW"/>
</dbReference>
<feature type="transmembrane region" description="Helical" evidence="17">
    <location>
        <begin position="53"/>
        <end position="72"/>
    </location>
</feature>
<evidence type="ECO:0000313" key="20">
    <source>
        <dbReference type="EMBL" id="KAL2345841.1"/>
    </source>
</evidence>
<dbReference type="SMART" id="SM00065">
    <property type="entry name" value="GAF"/>
    <property type="match status" value="1"/>
</dbReference>
<dbReference type="Pfam" id="PF01590">
    <property type="entry name" value="GAF"/>
    <property type="match status" value="1"/>
</dbReference>
<feature type="domain" description="GAF" evidence="19">
    <location>
        <begin position="185"/>
        <end position="345"/>
    </location>
</feature>
<dbReference type="GO" id="GO:0004672">
    <property type="term" value="F:protein kinase activity"/>
    <property type="evidence" value="ECO:0007669"/>
    <property type="project" value="UniProtKB-ARBA"/>
</dbReference>
<gene>
    <name evidence="20" type="ORF">Fmac_007126</name>
</gene>
<evidence type="ECO:0000256" key="17">
    <source>
        <dbReference type="SAM" id="Phobius"/>
    </source>
</evidence>
<evidence type="ECO:0000256" key="7">
    <source>
        <dbReference type="ARBA" id="ARBA00022741"/>
    </source>
</evidence>
<evidence type="ECO:0000256" key="2">
    <source>
        <dbReference type="ARBA" id="ARBA00004477"/>
    </source>
</evidence>
<dbReference type="GO" id="GO:0005524">
    <property type="term" value="F:ATP binding"/>
    <property type="evidence" value="ECO:0007669"/>
    <property type="project" value="UniProtKB-KW"/>
</dbReference>
<keyword evidence="8" id="KW-0936">Ethylene signaling pathway</keyword>
<evidence type="ECO:0000256" key="4">
    <source>
        <dbReference type="ARBA" id="ARBA00022679"/>
    </source>
</evidence>
<sequence length="365" mass="40762">MEKGLFPLLFLLLLMVLSVCAIDVEYSQCNCDEEGLGLWSIQNVLVCQKMSDFFIAIAYFSIPIELLYFVSCSNVPFKLVFLQFIAFIVLCGLTHLLNAYTYYGPHSFQLFLSLTVAKFLTALVSCATAITFPTLIPFLLKIKVRELFLRRNVLELGQEVGMMKKQKEASWHVRMLTCEIRKSLDKHTILYTTLVELSKALDLHNCAVWMPDDGRREMHLTHELKPSSERSCRNSIPVSDLDVLDIKKSKGVWILRPDSALGAASSGGGSGDSGAMAAIRIPILHVSNFKGGTPEMVETSYGVLVLVLPNSNSRAWTCHEMEIVEVVADQVAVALSHASVLEESHLMSQKLAEQNLACNRLKRMQ</sequence>
<dbReference type="AlphaFoldDB" id="A0ABD1ND16"/>
<evidence type="ECO:0000256" key="18">
    <source>
        <dbReference type="SAM" id="SignalP"/>
    </source>
</evidence>
<evidence type="ECO:0000256" key="8">
    <source>
        <dbReference type="ARBA" id="ARBA00022745"/>
    </source>
</evidence>
<keyword evidence="9" id="KW-0418">Kinase</keyword>
<comment type="caution">
    <text evidence="20">The sequence shown here is derived from an EMBL/GenBank/DDBJ whole genome shotgun (WGS) entry which is preliminary data.</text>
</comment>
<dbReference type="SUPFAM" id="SSF55781">
    <property type="entry name" value="GAF domain-like"/>
    <property type="match status" value="1"/>
</dbReference>
<evidence type="ECO:0000256" key="5">
    <source>
        <dbReference type="ARBA" id="ARBA00022692"/>
    </source>
</evidence>
<keyword evidence="16" id="KW-0675">Receptor</keyword>
<feature type="transmembrane region" description="Helical" evidence="17">
    <location>
        <begin position="79"/>
        <end position="99"/>
    </location>
</feature>
<feature type="transmembrane region" description="Helical" evidence="17">
    <location>
        <begin position="119"/>
        <end position="140"/>
    </location>
</feature>
<dbReference type="Gene3D" id="3.30.450.40">
    <property type="match status" value="1"/>
</dbReference>
<dbReference type="InterPro" id="IPR003018">
    <property type="entry name" value="GAF"/>
</dbReference>
<keyword evidence="18" id="KW-0732">Signal</keyword>
<dbReference type="GO" id="GO:0005789">
    <property type="term" value="C:endoplasmic reticulum membrane"/>
    <property type="evidence" value="ECO:0007669"/>
    <property type="project" value="UniProtKB-SubCell"/>
</dbReference>
<keyword evidence="7" id="KW-0547">Nucleotide-binding</keyword>
<evidence type="ECO:0000256" key="11">
    <source>
        <dbReference type="ARBA" id="ARBA00022840"/>
    </source>
</evidence>
<reference evidence="20 21" key="1">
    <citation type="submission" date="2024-08" db="EMBL/GenBank/DDBJ databases">
        <title>Insights into the chromosomal genome structure of Flemingia macrophylla.</title>
        <authorList>
            <person name="Ding Y."/>
            <person name="Zhao Y."/>
            <person name="Bi W."/>
            <person name="Wu M."/>
            <person name="Zhao G."/>
            <person name="Gong Y."/>
            <person name="Li W."/>
            <person name="Zhang P."/>
        </authorList>
    </citation>
    <scope>NUCLEOTIDE SEQUENCE [LARGE SCALE GENOMIC DNA]</scope>
    <source>
        <strain evidence="20">DYQJB</strain>
        <tissue evidence="20">Leaf</tissue>
    </source>
</reference>
<evidence type="ECO:0000259" key="19">
    <source>
        <dbReference type="SMART" id="SM00065"/>
    </source>
</evidence>
<keyword evidence="14" id="KW-0902">Two-component regulatory system</keyword>
<comment type="cofactor">
    <cofactor evidence="1">
        <name>Cu cation</name>
        <dbReference type="ChEBI" id="CHEBI:23378"/>
    </cofactor>
</comment>
<dbReference type="PANTHER" id="PTHR24423">
    <property type="entry name" value="TWO-COMPONENT SENSOR HISTIDINE KINASE"/>
    <property type="match status" value="1"/>
</dbReference>
<keyword evidence="10" id="KW-0256">Endoplasmic reticulum</keyword>
<comment type="subcellular location">
    <subcellularLocation>
        <location evidence="2">Endoplasmic reticulum membrane</location>
        <topology evidence="2">Multi-pass membrane protein</topology>
    </subcellularLocation>
</comment>
<evidence type="ECO:0000256" key="14">
    <source>
        <dbReference type="ARBA" id="ARBA00023012"/>
    </source>
</evidence>
<evidence type="ECO:0000256" key="9">
    <source>
        <dbReference type="ARBA" id="ARBA00022777"/>
    </source>
</evidence>
<keyword evidence="15 17" id="KW-0472">Membrane</keyword>
<proteinExistence type="inferred from homology"/>
<keyword evidence="21" id="KW-1185">Reference proteome</keyword>
<keyword evidence="4" id="KW-0808">Transferase</keyword>
<evidence type="ECO:0000256" key="1">
    <source>
        <dbReference type="ARBA" id="ARBA00001935"/>
    </source>
</evidence>
<feature type="signal peptide" evidence="18">
    <location>
        <begin position="1"/>
        <end position="21"/>
    </location>
</feature>
<keyword evidence="6" id="KW-0479">Metal-binding</keyword>
<protein>
    <recommendedName>
        <fullName evidence="19">GAF domain-containing protein</fullName>
    </recommendedName>
</protein>
<dbReference type="InterPro" id="IPR029016">
    <property type="entry name" value="GAF-like_dom_sf"/>
</dbReference>
<evidence type="ECO:0000256" key="13">
    <source>
        <dbReference type="ARBA" id="ARBA00023008"/>
    </source>
</evidence>
<name>A0ABD1ND16_9FABA</name>
<dbReference type="Proteomes" id="UP001603857">
    <property type="component" value="Unassembled WGS sequence"/>
</dbReference>
<evidence type="ECO:0000313" key="21">
    <source>
        <dbReference type="Proteomes" id="UP001603857"/>
    </source>
</evidence>
<evidence type="ECO:0000256" key="12">
    <source>
        <dbReference type="ARBA" id="ARBA00022989"/>
    </source>
</evidence>
<keyword evidence="11" id="KW-0067">ATP-binding</keyword>